<protein>
    <recommendedName>
        <fullName evidence="3">Molybdopterin dinucleotide-binding domain-containing protein</fullName>
    </recommendedName>
</protein>
<keyword evidence="2" id="KW-1185">Reference proteome</keyword>
<dbReference type="Proteomes" id="UP001220530">
    <property type="component" value="Chromosome"/>
</dbReference>
<gene>
    <name evidence="1" type="ORF">PSQ19_07400</name>
</gene>
<evidence type="ECO:0008006" key="3">
    <source>
        <dbReference type="Google" id="ProtNLM"/>
    </source>
</evidence>
<reference evidence="1 2" key="1">
    <citation type="submission" date="2023-02" db="EMBL/GenBank/DDBJ databases">
        <title>Devosia algicola sp. nov., isolated from the phycosphere of marine algae.</title>
        <authorList>
            <person name="Kim J.M."/>
            <person name="Lee J.K."/>
            <person name="Choi B.J."/>
            <person name="Bayburt H."/>
            <person name="Jeon C.O."/>
        </authorList>
    </citation>
    <scope>NUCLEOTIDE SEQUENCE [LARGE SCALE GENOMIC DNA]</scope>
    <source>
        <strain evidence="1 2">G20-9</strain>
    </source>
</reference>
<dbReference type="SUPFAM" id="SSF50692">
    <property type="entry name" value="ADC-like"/>
    <property type="match status" value="1"/>
</dbReference>
<evidence type="ECO:0000313" key="1">
    <source>
        <dbReference type="EMBL" id="WDR03852.1"/>
    </source>
</evidence>
<name>A0ABY7YRL8_9HYPH</name>
<dbReference type="InterPro" id="IPR009010">
    <property type="entry name" value="Asp_de-COase-like_dom_sf"/>
</dbReference>
<proteinExistence type="predicted"/>
<sequence length="48" mass="5173">MRGTATMFDLPRGSAMAYYPEANVLAGRDVDPRSRTPAFKSIAVTLVA</sequence>
<organism evidence="1 2">
    <name type="scientific">Devosia algicola</name>
    <dbReference type="NCBI Taxonomy" id="3026418"/>
    <lineage>
        <taxon>Bacteria</taxon>
        <taxon>Pseudomonadati</taxon>
        <taxon>Pseudomonadota</taxon>
        <taxon>Alphaproteobacteria</taxon>
        <taxon>Hyphomicrobiales</taxon>
        <taxon>Devosiaceae</taxon>
        <taxon>Devosia</taxon>
    </lineage>
</organism>
<dbReference type="RefSeq" id="WP_282220239.1">
    <property type="nucleotide sequence ID" value="NZ_CP118246.1"/>
</dbReference>
<accession>A0ABY7YRL8</accession>
<dbReference type="EMBL" id="CP118246">
    <property type="protein sequence ID" value="WDR03852.1"/>
    <property type="molecule type" value="Genomic_DNA"/>
</dbReference>
<evidence type="ECO:0000313" key="2">
    <source>
        <dbReference type="Proteomes" id="UP001220530"/>
    </source>
</evidence>